<feature type="region of interest" description="Disordered" evidence="1">
    <location>
        <begin position="357"/>
        <end position="379"/>
    </location>
</feature>
<feature type="compositionally biased region" description="Basic and acidic residues" evidence="1">
    <location>
        <begin position="361"/>
        <end position="373"/>
    </location>
</feature>
<protein>
    <submittedName>
        <fullName evidence="2">Uncharacterized protein</fullName>
    </submittedName>
</protein>
<dbReference type="Proteomes" id="UP000703893">
    <property type="component" value="Unassembled WGS sequence"/>
</dbReference>
<comment type="caution">
    <text evidence="2">The sequence shown here is derived from an EMBL/GenBank/DDBJ whole genome shotgun (WGS) entry which is preliminary data.</text>
</comment>
<name>A0A937X4G0_9BACT</name>
<organism evidence="2 3">
    <name type="scientific">Candidatus Tanganyikabacteria bacterium</name>
    <dbReference type="NCBI Taxonomy" id="2961651"/>
    <lineage>
        <taxon>Bacteria</taxon>
        <taxon>Bacillati</taxon>
        <taxon>Candidatus Sericytochromatia</taxon>
        <taxon>Candidatus Tanganyikabacteria</taxon>
    </lineage>
</organism>
<gene>
    <name evidence="2" type="ORF">FJZ00_02985</name>
</gene>
<feature type="region of interest" description="Disordered" evidence="1">
    <location>
        <begin position="304"/>
        <end position="334"/>
    </location>
</feature>
<feature type="compositionally biased region" description="Basic residues" evidence="1">
    <location>
        <begin position="309"/>
        <end position="334"/>
    </location>
</feature>
<dbReference type="EMBL" id="VGJX01000119">
    <property type="protein sequence ID" value="MBM3274092.1"/>
    <property type="molecule type" value="Genomic_DNA"/>
</dbReference>
<accession>A0A937X4G0</accession>
<evidence type="ECO:0000313" key="3">
    <source>
        <dbReference type="Proteomes" id="UP000703893"/>
    </source>
</evidence>
<sequence length="419" mass="45223">MATDTVREATLTIRPAVESGKLHTQAIIQPYISTDINHLQIKVFKVVGGGEQVVLDSGGSQVMIDLPAASLSHQVAFSKLGFDTTYRIRAYAYADAGTAQLISTSDSRSYVDVVIARDDRPVVATLPVKLLDKAFDAQATASAITMTAGGIAVSGPAAASASTSDVKVAVAGATISVASGRFSVDAFNQQGVTFANADNAGLDCLFTGSGTWNWGDFTVSDFGPGGTSGTSAGNVLASEANGALIVKRGSGAYELLGAGPTPKTVAAGETLRLMQNPAWRIDHDRSLRIFGTIKRNLLDAVGPPLSRALHGRSRHRRHTQVRSRHRHAHDHRDIRGRRAGLLNGLRQQQQRLCAAIQHGQAPEDQRERHDRDQSFQPAHRRFRRRDGRWYHLLLACQRHLVQVSRGTPAESDRRGHRAL</sequence>
<dbReference type="AlphaFoldDB" id="A0A937X4G0"/>
<proteinExistence type="predicted"/>
<evidence type="ECO:0000256" key="1">
    <source>
        <dbReference type="SAM" id="MobiDB-lite"/>
    </source>
</evidence>
<evidence type="ECO:0000313" key="2">
    <source>
        <dbReference type="EMBL" id="MBM3274092.1"/>
    </source>
</evidence>
<reference evidence="2 3" key="1">
    <citation type="submission" date="2019-03" db="EMBL/GenBank/DDBJ databases">
        <title>Lake Tanganyika Metagenome-Assembled Genomes (MAGs).</title>
        <authorList>
            <person name="Tran P."/>
        </authorList>
    </citation>
    <scope>NUCLEOTIDE SEQUENCE [LARGE SCALE GENOMIC DNA]</scope>
    <source>
        <strain evidence="2">K_DeepCast_65m_m2_236</strain>
    </source>
</reference>